<dbReference type="PANTHER" id="PTHR34045">
    <property type="entry name" value="OS03G0406300 PROTEIN"/>
    <property type="match status" value="1"/>
</dbReference>
<dbReference type="Proteomes" id="UP000796880">
    <property type="component" value="Unassembled WGS sequence"/>
</dbReference>
<feature type="compositionally biased region" description="Polar residues" evidence="3">
    <location>
        <begin position="134"/>
        <end position="150"/>
    </location>
</feature>
<proteinExistence type="inferred from homology"/>
<dbReference type="InterPro" id="IPR010920">
    <property type="entry name" value="LSM_dom_sf"/>
</dbReference>
<feature type="region of interest" description="Disordered" evidence="3">
    <location>
        <begin position="124"/>
        <end position="150"/>
    </location>
</feature>
<dbReference type="InterPro" id="IPR044683">
    <property type="entry name" value="LAZY"/>
</dbReference>
<evidence type="ECO:0000259" key="4">
    <source>
        <dbReference type="Pfam" id="PF01423"/>
    </source>
</evidence>
<dbReference type="Gene3D" id="2.30.30.100">
    <property type="match status" value="1"/>
</dbReference>
<dbReference type="PANTHER" id="PTHR34045:SF11">
    <property type="entry name" value="PH DOMAIN-CONTAINING PROTEIN"/>
    <property type="match status" value="1"/>
</dbReference>
<name>A0A8K0GW42_9ROSA</name>
<gene>
    <name evidence="5" type="ORF">FNV43_RR17986</name>
</gene>
<dbReference type="SUPFAM" id="SSF50182">
    <property type="entry name" value="Sm-like ribonucleoproteins"/>
    <property type="match status" value="1"/>
</dbReference>
<keyword evidence="1" id="KW-0341">Growth regulation</keyword>
<dbReference type="GO" id="GO:0040008">
    <property type="term" value="P:regulation of growth"/>
    <property type="evidence" value="ECO:0007669"/>
    <property type="project" value="InterPro"/>
</dbReference>
<keyword evidence="6" id="KW-1185">Reference proteome</keyword>
<feature type="region of interest" description="Disordered" evidence="3">
    <location>
        <begin position="229"/>
        <end position="250"/>
    </location>
</feature>
<dbReference type="OrthoDB" id="1729737at2759"/>
<evidence type="ECO:0000313" key="6">
    <source>
        <dbReference type="Proteomes" id="UP000796880"/>
    </source>
</evidence>
<accession>A0A8K0GW42</accession>
<comment type="caution">
    <text evidence="5">The sequence shown here is derived from an EMBL/GenBank/DDBJ whole genome shotgun (WGS) entry which is preliminary data.</text>
</comment>
<evidence type="ECO:0000256" key="2">
    <source>
        <dbReference type="ARBA" id="ARBA00024198"/>
    </source>
</evidence>
<comment type="similarity">
    <text evidence="2">Belongs to the LAZY family.</text>
</comment>
<dbReference type="GO" id="GO:0009630">
    <property type="term" value="P:gravitropism"/>
    <property type="evidence" value="ECO:0007669"/>
    <property type="project" value="InterPro"/>
</dbReference>
<dbReference type="AlphaFoldDB" id="A0A8K0GW42"/>
<reference evidence="5" key="1">
    <citation type="submission" date="2020-03" db="EMBL/GenBank/DDBJ databases">
        <title>A high-quality chromosome-level genome assembly of a woody plant with both climbing and erect habits, Rhamnella rubrinervis.</title>
        <authorList>
            <person name="Lu Z."/>
            <person name="Yang Y."/>
            <person name="Zhu X."/>
            <person name="Sun Y."/>
        </authorList>
    </citation>
    <scope>NUCLEOTIDE SEQUENCE</scope>
    <source>
        <strain evidence="5">BYM</strain>
        <tissue evidence="5">Leaf</tissue>
    </source>
</reference>
<dbReference type="Pfam" id="PF01423">
    <property type="entry name" value="LSM"/>
    <property type="match status" value="1"/>
</dbReference>
<dbReference type="InterPro" id="IPR001163">
    <property type="entry name" value="Sm_dom_euk/arc"/>
</dbReference>
<feature type="compositionally biased region" description="Polar residues" evidence="3">
    <location>
        <begin position="240"/>
        <end position="250"/>
    </location>
</feature>
<protein>
    <recommendedName>
        <fullName evidence="4">Sm domain-containing protein</fullName>
    </recommendedName>
</protein>
<evidence type="ECO:0000256" key="1">
    <source>
        <dbReference type="ARBA" id="ARBA00022604"/>
    </source>
</evidence>
<dbReference type="EMBL" id="VOIH02000008">
    <property type="protein sequence ID" value="KAF3439708.1"/>
    <property type="molecule type" value="Genomic_DNA"/>
</dbReference>
<organism evidence="5 6">
    <name type="scientific">Rhamnella rubrinervis</name>
    <dbReference type="NCBI Taxonomy" id="2594499"/>
    <lineage>
        <taxon>Eukaryota</taxon>
        <taxon>Viridiplantae</taxon>
        <taxon>Streptophyta</taxon>
        <taxon>Embryophyta</taxon>
        <taxon>Tracheophyta</taxon>
        <taxon>Spermatophyta</taxon>
        <taxon>Magnoliopsida</taxon>
        <taxon>eudicotyledons</taxon>
        <taxon>Gunneridae</taxon>
        <taxon>Pentapetalae</taxon>
        <taxon>rosids</taxon>
        <taxon>fabids</taxon>
        <taxon>Rosales</taxon>
        <taxon>Rhamnaceae</taxon>
        <taxon>rhamnoid group</taxon>
        <taxon>Rhamneae</taxon>
        <taxon>Rhamnella</taxon>
    </lineage>
</organism>
<sequence>MKIFDLMQSKLNVTLGSKRPNSKSIHAVLLIDNTVLGPCKEDFNDWPDGLLAIGTFGNNVNKDLEMSNFKGNIESPSQEHLQGLTSEELKNLQELTSLILSHKQADEQSASAAELEQVANYLPHKQSSLEDETTSSNVNSDGSNDRTSTLQNSTNVLCKGKDIYLDNTNTAIGKKSLSFLLKRLFVCRSCFYPARSLRDPIPESRMEKILKAILKKKVYTQSSSPSLSAKKYLERRHSPKTTNEDATIENQGNESKWVRTDSESNVVLESACERVIVGDLYCDISLGLYVIRGENVVLIGELDLGKEELPPHMTQVSEADIKKALKVEKEATDLKGSMRKRMEFLDFD</sequence>
<feature type="domain" description="Sm" evidence="4">
    <location>
        <begin position="261"/>
        <end position="300"/>
    </location>
</feature>
<evidence type="ECO:0000256" key="3">
    <source>
        <dbReference type="SAM" id="MobiDB-lite"/>
    </source>
</evidence>
<evidence type="ECO:0000313" key="5">
    <source>
        <dbReference type="EMBL" id="KAF3439708.1"/>
    </source>
</evidence>